<comment type="caution">
    <text evidence="13">The sequence shown here is derived from an EMBL/GenBank/DDBJ whole genome shotgun (WGS) entry which is preliminary data.</text>
</comment>
<feature type="transmembrane region" description="Helical" evidence="11">
    <location>
        <begin position="99"/>
        <end position="121"/>
    </location>
</feature>
<evidence type="ECO:0000256" key="8">
    <source>
        <dbReference type="ARBA" id="ARBA00023136"/>
    </source>
</evidence>
<feature type="transmembrane region" description="Helical" evidence="11">
    <location>
        <begin position="347"/>
        <end position="379"/>
    </location>
</feature>
<feature type="transmembrane region" description="Helical" evidence="11">
    <location>
        <begin position="9"/>
        <end position="30"/>
    </location>
</feature>
<dbReference type="Proteomes" id="UP000225740">
    <property type="component" value="Unassembled WGS sequence"/>
</dbReference>
<dbReference type="Gene3D" id="1.20.1530.20">
    <property type="match status" value="2"/>
</dbReference>
<feature type="domain" description="Cation/H+ exchanger transmembrane" evidence="12">
    <location>
        <begin position="77"/>
        <end position="508"/>
    </location>
</feature>
<evidence type="ECO:0000256" key="7">
    <source>
        <dbReference type="ARBA" id="ARBA00023065"/>
    </source>
</evidence>
<evidence type="ECO:0000256" key="10">
    <source>
        <dbReference type="SAM" id="MobiDB-lite"/>
    </source>
</evidence>
<evidence type="ECO:0000256" key="1">
    <source>
        <dbReference type="ARBA" id="ARBA00004141"/>
    </source>
</evidence>
<evidence type="ECO:0000256" key="6">
    <source>
        <dbReference type="ARBA" id="ARBA00023053"/>
    </source>
</evidence>
<dbReference type="PANTHER" id="PTHR43562:SF3">
    <property type="entry name" value="SODIUM ION_PROTON EXCHANGER (EUROFUNG)"/>
    <property type="match status" value="1"/>
</dbReference>
<reference evidence="13 14" key="1">
    <citation type="submission" date="2017-06" db="EMBL/GenBank/DDBJ databases">
        <title>Description of Rhodopirellula bahusiensis sp. nov.</title>
        <authorList>
            <person name="Kizina J."/>
            <person name="Harder J."/>
        </authorList>
    </citation>
    <scope>NUCLEOTIDE SEQUENCE [LARGE SCALE GENOMIC DNA]</scope>
    <source>
        <strain evidence="13 14">SWK21</strain>
    </source>
</reference>
<dbReference type="EMBL" id="NIZW01000008">
    <property type="protein sequence ID" value="PHQ35084.1"/>
    <property type="molecule type" value="Genomic_DNA"/>
</dbReference>
<feature type="transmembrane region" description="Helical" evidence="11">
    <location>
        <begin position="454"/>
        <end position="473"/>
    </location>
</feature>
<evidence type="ECO:0000256" key="11">
    <source>
        <dbReference type="SAM" id="Phobius"/>
    </source>
</evidence>
<keyword evidence="4 11" id="KW-0812">Transmembrane</keyword>
<dbReference type="GeneID" id="90608809"/>
<keyword evidence="14" id="KW-1185">Reference proteome</keyword>
<keyword evidence="6" id="KW-0915">Sodium</keyword>
<keyword evidence="8 11" id="KW-0472">Membrane</keyword>
<dbReference type="InterPro" id="IPR006153">
    <property type="entry name" value="Cation/H_exchanger_TM"/>
</dbReference>
<keyword evidence="7" id="KW-0406">Ion transport</keyword>
<evidence type="ECO:0000259" key="12">
    <source>
        <dbReference type="Pfam" id="PF00999"/>
    </source>
</evidence>
<evidence type="ECO:0000256" key="2">
    <source>
        <dbReference type="ARBA" id="ARBA00022448"/>
    </source>
</evidence>
<dbReference type="GO" id="GO:1902600">
    <property type="term" value="P:proton transmembrane transport"/>
    <property type="evidence" value="ECO:0007669"/>
    <property type="project" value="InterPro"/>
</dbReference>
<keyword evidence="9" id="KW-0739">Sodium transport</keyword>
<dbReference type="OrthoDB" id="9793589at2"/>
<dbReference type="GO" id="GO:0006814">
    <property type="term" value="P:sodium ion transport"/>
    <property type="evidence" value="ECO:0007669"/>
    <property type="project" value="UniProtKB-KW"/>
</dbReference>
<feature type="transmembrane region" description="Helical" evidence="11">
    <location>
        <begin position="275"/>
        <end position="299"/>
    </location>
</feature>
<feature type="transmembrane region" description="Helical" evidence="11">
    <location>
        <begin position="311"/>
        <end position="335"/>
    </location>
</feature>
<comment type="subcellular location">
    <subcellularLocation>
        <location evidence="1">Membrane</location>
        <topology evidence="1">Multi-pass membrane protein</topology>
    </subcellularLocation>
</comment>
<evidence type="ECO:0000256" key="4">
    <source>
        <dbReference type="ARBA" id="ARBA00022692"/>
    </source>
</evidence>
<dbReference type="RefSeq" id="WP_099260842.1">
    <property type="nucleotide sequence ID" value="NZ_NIZW01000008.1"/>
</dbReference>
<feature type="transmembrane region" description="Helical" evidence="11">
    <location>
        <begin position="208"/>
        <end position="230"/>
    </location>
</feature>
<dbReference type="GO" id="GO:0016020">
    <property type="term" value="C:membrane"/>
    <property type="evidence" value="ECO:0007669"/>
    <property type="project" value="UniProtKB-SubCell"/>
</dbReference>
<evidence type="ECO:0000256" key="3">
    <source>
        <dbReference type="ARBA" id="ARBA00022449"/>
    </source>
</evidence>
<evidence type="ECO:0000313" key="13">
    <source>
        <dbReference type="EMBL" id="PHQ35084.1"/>
    </source>
</evidence>
<feature type="transmembrane region" description="Helical" evidence="11">
    <location>
        <begin position="485"/>
        <end position="503"/>
    </location>
</feature>
<accession>A0A2G1W7R6</accession>
<keyword evidence="3" id="KW-0050">Antiport</keyword>
<dbReference type="PANTHER" id="PTHR43562">
    <property type="entry name" value="NAPA-TYPE SODIUM/HYDROGEN ANTIPORTER"/>
    <property type="match status" value="1"/>
</dbReference>
<evidence type="ECO:0000256" key="9">
    <source>
        <dbReference type="ARBA" id="ARBA00023201"/>
    </source>
</evidence>
<dbReference type="GO" id="GO:0015297">
    <property type="term" value="F:antiporter activity"/>
    <property type="evidence" value="ECO:0007669"/>
    <property type="project" value="UniProtKB-KW"/>
</dbReference>
<dbReference type="Pfam" id="PF00999">
    <property type="entry name" value="Na_H_Exchanger"/>
    <property type="match status" value="1"/>
</dbReference>
<proteinExistence type="predicted"/>
<keyword evidence="2" id="KW-0813">Transport</keyword>
<gene>
    <name evidence="13" type="ORF">CEE69_11710</name>
</gene>
<feature type="transmembrane region" description="Helical" evidence="11">
    <location>
        <begin position="174"/>
        <end position="196"/>
    </location>
</feature>
<dbReference type="AlphaFoldDB" id="A0A2G1W7R6"/>
<evidence type="ECO:0000256" key="5">
    <source>
        <dbReference type="ARBA" id="ARBA00022989"/>
    </source>
</evidence>
<feature type="transmembrane region" description="Helical" evidence="11">
    <location>
        <begin position="426"/>
        <end position="447"/>
    </location>
</feature>
<organism evidence="13 14">
    <name type="scientific">Rhodopirellula bahusiensis</name>
    <dbReference type="NCBI Taxonomy" id="2014065"/>
    <lineage>
        <taxon>Bacteria</taxon>
        <taxon>Pseudomonadati</taxon>
        <taxon>Planctomycetota</taxon>
        <taxon>Planctomycetia</taxon>
        <taxon>Pirellulales</taxon>
        <taxon>Pirellulaceae</taxon>
        <taxon>Rhodopirellula</taxon>
    </lineage>
</organism>
<sequence length="535" mass="57457">MIHRNCDRIVVRSLATVFACLCVLGVYGIASGQQPRTTSQLPVVDSNANEIKESRVHEPAEHELPFSPIILELGVVIVVAATGRWVAERVGQSPVLGELVVGIVLGNIGVWLSIPFFVLVMNLGDAITLLNEVWLSGESVQAAANHLFAVNAADQRGGTSRLLEIMTGPEGPRYVAMGFAIWLFSELGVLLLLFLVGLESQVNELMQVGGRALSVAVAGVVAPFVFGYFVSQWLLPTAEMSVHLFLAATLCATSVGITARVFRDSGKLQSREAKVILGAAVIDDILGLIILTVVVGIATTGKFSLWKVSQVSILSFVFLAATILFGGKLVGWMIPRFTAMGERQIKLLFPLSLAFFMSWIANAIELAPIVGAFAAGLILREDQFRSDSRHTIEDLVSPLEKLFAPVFFVLMGMQVDVRSMTSPSTLWLALILSVIAIAGKLICGVVAGRGINRWAVGIGMIPRGEVGLIFASIGKGLGVVSGSTFSAIVAMVIATTVVTPIFLKWSLAKTNDDHHDESAHDEKTEHRDQATQETM</sequence>
<protein>
    <recommendedName>
        <fullName evidence="12">Cation/H+ exchanger transmembrane domain-containing protein</fullName>
    </recommendedName>
</protein>
<feature type="region of interest" description="Disordered" evidence="10">
    <location>
        <begin position="513"/>
        <end position="535"/>
    </location>
</feature>
<feature type="transmembrane region" description="Helical" evidence="11">
    <location>
        <begin position="69"/>
        <end position="87"/>
    </location>
</feature>
<feature type="transmembrane region" description="Helical" evidence="11">
    <location>
        <begin position="242"/>
        <end position="263"/>
    </location>
</feature>
<dbReference type="InterPro" id="IPR038770">
    <property type="entry name" value="Na+/solute_symporter_sf"/>
</dbReference>
<name>A0A2G1W7R6_9BACT</name>
<evidence type="ECO:0000313" key="14">
    <source>
        <dbReference type="Proteomes" id="UP000225740"/>
    </source>
</evidence>
<keyword evidence="5 11" id="KW-1133">Transmembrane helix</keyword>